<reference evidence="1 2" key="1">
    <citation type="journal article" date="2024" name="Chem. Sci.">
        <title>Discovery of megapolipeptins by genome mining of a Burkholderiales bacteria collection.</title>
        <authorList>
            <person name="Paulo B.S."/>
            <person name="Recchia M.J.J."/>
            <person name="Lee S."/>
            <person name="Fergusson C.H."/>
            <person name="Romanowski S.B."/>
            <person name="Hernandez A."/>
            <person name="Krull N."/>
            <person name="Liu D.Y."/>
            <person name="Cavanagh H."/>
            <person name="Bos A."/>
            <person name="Gray C.A."/>
            <person name="Murphy B.T."/>
            <person name="Linington R.G."/>
            <person name="Eustaquio A.S."/>
        </authorList>
    </citation>
    <scope>NUCLEOTIDE SEQUENCE [LARGE SCALE GENOMIC DNA]</scope>
    <source>
        <strain evidence="1 2">RL18-126-BIB-B</strain>
    </source>
</reference>
<evidence type="ECO:0000313" key="2">
    <source>
        <dbReference type="Proteomes" id="UP001629235"/>
    </source>
</evidence>
<protein>
    <submittedName>
        <fullName evidence="1">Uncharacterized protein</fullName>
    </submittedName>
</protein>
<dbReference type="Proteomes" id="UP001629235">
    <property type="component" value="Unassembled WGS sequence"/>
</dbReference>
<comment type="caution">
    <text evidence="1">The sequence shown here is derived from an EMBL/GenBank/DDBJ whole genome shotgun (WGS) entry which is preliminary data.</text>
</comment>
<proteinExistence type="predicted"/>
<evidence type="ECO:0000313" key="1">
    <source>
        <dbReference type="EMBL" id="MFM0103674.1"/>
    </source>
</evidence>
<organism evidence="1 2">
    <name type="scientific">Paraburkholderia rhynchosiae</name>
    <dbReference type="NCBI Taxonomy" id="487049"/>
    <lineage>
        <taxon>Bacteria</taxon>
        <taxon>Pseudomonadati</taxon>
        <taxon>Pseudomonadota</taxon>
        <taxon>Betaproteobacteria</taxon>
        <taxon>Burkholderiales</taxon>
        <taxon>Burkholderiaceae</taxon>
        <taxon>Paraburkholderia</taxon>
    </lineage>
</organism>
<sequence>MEASFLFRVIAMSFVFARGSIGVEFAFGDWLVAHCVYGMPVFAPQAGETRCFRLLFV</sequence>
<keyword evidence="2" id="KW-1185">Reference proteome</keyword>
<accession>A0ACC7N9N5</accession>
<dbReference type="EMBL" id="JAQQDW010000013">
    <property type="protein sequence ID" value="MFM0103674.1"/>
    <property type="molecule type" value="Genomic_DNA"/>
</dbReference>
<name>A0ACC7N9N5_9BURK</name>
<gene>
    <name evidence="1" type="ORF">PQR01_09350</name>
</gene>